<organism evidence="1 2">
    <name type="scientific">Patella caerulea</name>
    <name type="common">Rayed Mediterranean limpet</name>
    <dbReference type="NCBI Taxonomy" id="87958"/>
    <lineage>
        <taxon>Eukaryota</taxon>
        <taxon>Metazoa</taxon>
        <taxon>Spiralia</taxon>
        <taxon>Lophotrochozoa</taxon>
        <taxon>Mollusca</taxon>
        <taxon>Gastropoda</taxon>
        <taxon>Patellogastropoda</taxon>
        <taxon>Patelloidea</taxon>
        <taxon>Patellidae</taxon>
        <taxon>Patella</taxon>
    </lineage>
</organism>
<reference evidence="1 2" key="1">
    <citation type="submission" date="2024-01" db="EMBL/GenBank/DDBJ databases">
        <title>The genome of the rayed Mediterranean limpet Patella caerulea (Linnaeus, 1758).</title>
        <authorList>
            <person name="Anh-Thu Weber A."/>
            <person name="Halstead-Nussloch G."/>
        </authorList>
    </citation>
    <scope>NUCLEOTIDE SEQUENCE [LARGE SCALE GENOMIC DNA]</scope>
    <source>
        <strain evidence="1">AATW-2023a</strain>
        <tissue evidence="1">Whole specimen</tissue>
    </source>
</reference>
<gene>
    <name evidence="1" type="ORF">SNE40_000522</name>
</gene>
<dbReference type="InterPro" id="IPR036691">
    <property type="entry name" value="Endo/exonu/phosph_ase_sf"/>
</dbReference>
<dbReference type="SUPFAM" id="SSF56219">
    <property type="entry name" value="DNase I-like"/>
    <property type="match status" value="1"/>
</dbReference>
<proteinExistence type="predicted"/>
<comment type="caution">
    <text evidence="1">The sequence shown here is derived from an EMBL/GenBank/DDBJ whole genome shotgun (WGS) entry which is preliminary data.</text>
</comment>
<evidence type="ECO:0000313" key="1">
    <source>
        <dbReference type="EMBL" id="KAK6195001.1"/>
    </source>
</evidence>
<dbReference type="Proteomes" id="UP001347796">
    <property type="component" value="Unassembled WGS sequence"/>
</dbReference>
<sequence>MKLHKPEEDFSELFTDYIVFSYARICETNKVSGGVVVLIKTWLKDYVSQLFTTAREEAIWIKISLTNLGCEKDLIIGAVYIPPERSIFYNDKDVHCGIELVEAAVCDIKNKYPVSDVLVIGDFNARTGEIKDFILSEETDHVPELRAFYDFWSETIVDIDVRTNKDKIVNNFGKVLVHFCCGNDFVILNGRQPPDTTGDFTYISTTGVSTIDYEIINIGGLSRVKLFSVINNDISEHSPIRCEINIGSCCLETGCEFKPNFTRKYKWKHSNRQIYCDVFNGRDIGGKIDEIDLNIDNSILKLNCLLKEVGDRADLFVSNKTNKLNRDQP</sequence>
<keyword evidence="2" id="KW-1185">Reference proteome</keyword>
<protein>
    <recommendedName>
        <fullName evidence="3">Endonuclease/exonuclease/phosphatase domain-containing protein</fullName>
    </recommendedName>
</protein>
<name>A0AAN8K5B0_PATCE</name>
<dbReference type="EMBL" id="JAZGQO010000001">
    <property type="protein sequence ID" value="KAK6195001.1"/>
    <property type="molecule type" value="Genomic_DNA"/>
</dbReference>
<evidence type="ECO:0008006" key="3">
    <source>
        <dbReference type="Google" id="ProtNLM"/>
    </source>
</evidence>
<accession>A0AAN8K5B0</accession>
<dbReference type="Gene3D" id="3.60.10.10">
    <property type="entry name" value="Endonuclease/exonuclease/phosphatase"/>
    <property type="match status" value="1"/>
</dbReference>
<evidence type="ECO:0000313" key="2">
    <source>
        <dbReference type="Proteomes" id="UP001347796"/>
    </source>
</evidence>
<dbReference type="AlphaFoldDB" id="A0AAN8K5B0"/>